<evidence type="ECO:0008006" key="3">
    <source>
        <dbReference type="Google" id="ProtNLM"/>
    </source>
</evidence>
<accession>A0ABV1ULJ5</accession>
<sequence length="89" mass="10090">MDAQTAATRAEQLTPIDPEWNCSWPLDRQRHHRVLTDLATDEPGVRLPGIAPGVLLDGEDLRRWIPRWGKPGTRKLLSPEQQERLTGMA</sequence>
<gene>
    <name evidence="1" type="ORF">ABT272_41255</name>
</gene>
<name>A0ABV1ULJ5_9ACTN</name>
<evidence type="ECO:0000313" key="1">
    <source>
        <dbReference type="EMBL" id="MER6434076.1"/>
    </source>
</evidence>
<organism evidence="1 2">
    <name type="scientific">Streptomyces sp. 900105245</name>
    <dbReference type="NCBI Taxonomy" id="3154379"/>
    <lineage>
        <taxon>Bacteria</taxon>
        <taxon>Bacillati</taxon>
        <taxon>Actinomycetota</taxon>
        <taxon>Actinomycetes</taxon>
        <taxon>Kitasatosporales</taxon>
        <taxon>Streptomycetaceae</taxon>
        <taxon>Streptomyces</taxon>
    </lineage>
</organism>
<dbReference type="Proteomes" id="UP001470023">
    <property type="component" value="Unassembled WGS sequence"/>
</dbReference>
<protein>
    <recommendedName>
        <fullName evidence="3">Helicase</fullName>
    </recommendedName>
</protein>
<evidence type="ECO:0000313" key="2">
    <source>
        <dbReference type="Proteomes" id="UP001470023"/>
    </source>
</evidence>
<dbReference type="EMBL" id="JBEPAZ010000081">
    <property type="protein sequence ID" value="MER6434076.1"/>
    <property type="molecule type" value="Genomic_DNA"/>
</dbReference>
<comment type="caution">
    <text evidence="1">The sequence shown here is derived from an EMBL/GenBank/DDBJ whole genome shotgun (WGS) entry which is preliminary data.</text>
</comment>
<reference evidence="1 2" key="1">
    <citation type="submission" date="2024-06" db="EMBL/GenBank/DDBJ databases">
        <title>The Natural Products Discovery Center: Release of the First 8490 Sequenced Strains for Exploring Actinobacteria Biosynthetic Diversity.</title>
        <authorList>
            <person name="Kalkreuter E."/>
            <person name="Kautsar S.A."/>
            <person name="Yang D."/>
            <person name="Bader C.D."/>
            <person name="Teijaro C.N."/>
            <person name="Fluegel L."/>
            <person name="Davis C.M."/>
            <person name="Simpson J.R."/>
            <person name="Lauterbach L."/>
            <person name="Steele A.D."/>
            <person name="Gui C."/>
            <person name="Meng S."/>
            <person name="Li G."/>
            <person name="Viehrig K."/>
            <person name="Ye F."/>
            <person name="Su P."/>
            <person name="Kiefer A.F."/>
            <person name="Nichols A."/>
            <person name="Cepeda A.J."/>
            <person name="Yan W."/>
            <person name="Fan B."/>
            <person name="Jiang Y."/>
            <person name="Adhikari A."/>
            <person name="Zheng C.-J."/>
            <person name="Schuster L."/>
            <person name="Cowan T.M."/>
            <person name="Smanski M.J."/>
            <person name="Chevrette M.G."/>
            <person name="De Carvalho L.P.S."/>
            <person name="Shen B."/>
        </authorList>
    </citation>
    <scope>NUCLEOTIDE SEQUENCE [LARGE SCALE GENOMIC DNA]</scope>
    <source>
        <strain evidence="1 2">NPDC001166</strain>
    </source>
</reference>
<dbReference type="RefSeq" id="WP_352065974.1">
    <property type="nucleotide sequence ID" value="NZ_JBEPAZ010000081.1"/>
</dbReference>
<proteinExistence type="predicted"/>
<keyword evidence="2" id="KW-1185">Reference proteome</keyword>